<dbReference type="NCBIfam" id="TIGR03423">
    <property type="entry name" value="pbp2_mrdA"/>
    <property type="match status" value="1"/>
</dbReference>
<evidence type="ECO:0000256" key="9">
    <source>
        <dbReference type="ARBA" id="ARBA00022984"/>
    </source>
</evidence>
<dbReference type="PANTHER" id="PTHR30627:SF2">
    <property type="entry name" value="PEPTIDOGLYCAN D,D-TRANSPEPTIDASE MRDA"/>
    <property type="match status" value="1"/>
</dbReference>
<dbReference type="InterPro" id="IPR005311">
    <property type="entry name" value="PBP_dimer"/>
</dbReference>
<evidence type="ECO:0000256" key="7">
    <source>
        <dbReference type="ARBA" id="ARBA00022801"/>
    </source>
</evidence>
<protein>
    <submittedName>
        <fullName evidence="16">Penicillin-binding protein 2</fullName>
        <ecNumber evidence="16">3.4.16.4</ecNumber>
    </submittedName>
</protein>
<comment type="caution">
    <text evidence="16">The sequence shown here is derived from an EMBL/GenBank/DDBJ whole genome shotgun (WGS) entry which is preliminary data.</text>
</comment>
<evidence type="ECO:0000256" key="11">
    <source>
        <dbReference type="ARBA" id="ARBA00023136"/>
    </source>
</evidence>
<dbReference type="EC" id="3.4.16.4" evidence="16"/>
<dbReference type="GO" id="GO:0008658">
    <property type="term" value="F:penicillin binding"/>
    <property type="evidence" value="ECO:0007669"/>
    <property type="project" value="InterPro"/>
</dbReference>
<name>A0A847CZP1_9BACT</name>
<gene>
    <name evidence="16" type="primary">mrdA</name>
    <name evidence="16" type="ORF">GX656_00315</name>
</gene>
<dbReference type="InterPro" id="IPR050515">
    <property type="entry name" value="Beta-lactam/transpept"/>
</dbReference>
<sequence>MELKFSKKLEQIIRHRKKAKFSLKPNELIKSLKGSMTNGQERESSSEWNYLVPFLLFVVLFGFLLFHISDLQINKGEEMLERSKFNQLKIRKENALRGVILDRNGTLLARNIASMNVYISVERYLDEKGYIDTVHLEKACNTLGGILGDLWKGQDAEGKTEYSNLSEKIYSQYLNNTYFTEILVAQNIDDELAIKIKAAENELPGVYIDSGSKREYPSGVAFSHLLGYTGTVTAEDLKALSYVDSTDTVGRTGVEKEYDQNLIGIDGEIAWEVDSLGRRVQDEGYIVKEPVAGENLYLTIDMAVQQKLYDLMEKAVVDYKAVGGAAVVESVQNGELIALVSNPGFDNNLFVGGISQSEYKGLLENPRNPLLNRAIAAQMPPGSTFKTIVAASGLEAGVLTKNTVYVSRAGYTFTGGAPFQEYGNNSYGPLNLIDAISVSSNIYFCEMIRRWNMDALVPYIKEFGIGEYTNIDLSGEAPGRLPSPENKIELSKSSPWLEPVWYPEGDSCNSVIGQGITLVTPIQMANWTSAIANGGILNTPHLGKTFENEKKERRDIQFSPLQKKILSEKSLSTVLEGMWNAVNGPRATIRGLSGIAGLTVAAKTGTAEFGQLNKKGEYEHTHAWVTTVFPYDNPKYVLTIFLEDGGQSYNAAKVAKEMIIWMKDNAKL</sequence>
<dbReference type="InterPro" id="IPR017790">
    <property type="entry name" value="Penicillin-binding_protein_2"/>
</dbReference>
<keyword evidence="8" id="KW-0133">Cell shape</keyword>
<dbReference type="GO" id="GO:0071555">
    <property type="term" value="P:cell wall organization"/>
    <property type="evidence" value="ECO:0007669"/>
    <property type="project" value="UniProtKB-KW"/>
</dbReference>
<evidence type="ECO:0000259" key="14">
    <source>
        <dbReference type="Pfam" id="PF00905"/>
    </source>
</evidence>
<evidence type="ECO:0000256" key="1">
    <source>
        <dbReference type="ARBA" id="ARBA00004167"/>
    </source>
</evidence>
<feature type="domain" description="Penicillin-binding protein transpeptidase" evidence="14">
    <location>
        <begin position="324"/>
        <end position="657"/>
    </location>
</feature>
<dbReference type="InterPro" id="IPR036138">
    <property type="entry name" value="PBP_dimer_sf"/>
</dbReference>
<evidence type="ECO:0000256" key="2">
    <source>
        <dbReference type="ARBA" id="ARBA00004236"/>
    </source>
</evidence>
<dbReference type="GO" id="GO:0008360">
    <property type="term" value="P:regulation of cell shape"/>
    <property type="evidence" value="ECO:0007669"/>
    <property type="project" value="UniProtKB-KW"/>
</dbReference>
<organism evidence="16 17">
    <name type="scientific">Candidatus Dojkabacteria bacterium</name>
    <dbReference type="NCBI Taxonomy" id="2099670"/>
    <lineage>
        <taxon>Bacteria</taxon>
        <taxon>Candidatus Dojkabacteria</taxon>
    </lineage>
</organism>
<dbReference type="GO" id="GO:0009002">
    <property type="term" value="F:serine-type D-Ala-D-Ala carboxypeptidase activity"/>
    <property type="evidence" value="ECO:0007669"/>
    <property type="project" value="UniProtKB-EC"/>
</dbReference>
<evidence type="ECO:0000313" key="16">
    <source>
        <dbReference type="EMBL" id="NLD25072.1"/>
    </source>
</evidence>
<evidence type="ECO:0000256" key="5">
    <source>
        <dbReference type="ARBA" id="ARBA00022670"/>
    </source>
</evidence>
<evidence type="ECO:0000256" key="12">
    <source>
        <dbReference type="ARBA" id="ARBA00023316"/>
    </source>
</evidence>
<keyword evidence="7 16" id="KW-0378">Hydrolase</keyword>
<evidence type="ECO:0000256" key="10">
    <source>
        <dbReference type="ARBA" id="ARBA00022989"/>
    </source>
</evidence>
<keyword evidence="9" id="KW-0573">Peptidoglycan synthesis</keyword>
<reference evidence="16 17" key="1">
    <citation type="journal article" date="2020" name="Biotechnol. Biofuels">
        <title>New insights from the biogas microbiome by comprehensive genome-resolved metagenomics of nearly 1600 species originating from multiple anaerobic digesters.</title>
        <authorList>
            <person name="Campanaro S."/>
            <person name="Treu L."/>
            <person name="Rodriguez-R L.M."/>
            <person name="Kovalovszki A."/>
            <person name="Ziels R.M."/>
            <person name="Maus I."/>
            <person name="Zhu X."/>
            <person name="Kougias P.G."/>
            <person name="Basile A."/>
            <person name="Luo G."/>
            <person name="Schluter A."/>
            <person name="Konstantinidis K.T."/>
            <person name="Angelidaki I."/>
        </authorList>
    </citation>
    <scope>NUCLEOTIDE SEQUENCE [LARGE SCALE GENOMIC DNA]</scope>
    <source>
        <strain evidence="16">AS06rmzACSIP_65</strain>
    </source>
</reference>
<keyword evidence="5" id="KW-0645">Protease</keyword>
<dbReference type="AlphaFoldDB" id="A0A847CZP1"/>
<dbReference type="GO" id="GO:0071972">
    <property type="term" value="F:peptidoglycan L,D-transpeptidase activity"/>
    <property type="evidence" value="ECO:0007669"/>
    <property type="project" value="TreeGrafter"/>
</dbReference>
<dbReference type="Pfam" id="PF03717">
    <property type="entry name" value="PBP_dimer"/>
    <property type="match status" value="1"/>
</dbReference>
<evidence type="ECO:0000256" key="13">
    <source>
        <dbReference type="SAM" id="Phobius"/>
    </source>
</evidence>
<dbReference type="Pfam" id="PF00905">
    <property type="entry name" value="Transpeptidase"/>
    <property type="match status" value="1"/>
</dbReference>
<proteinExistence type="predicted"/>
<keyword evidence="16" id="KW-0121">Carboxypeptidase</keyword>
<keyword evidence="4" id="KW-0997">Cell inner membrane</keyword>
<keyword evidence="3" id="KW-1003">Cell membrane</keyword>
<dbReference type="GO" id="GO:0005886">
    <property type="term" value="C:plasma membrane"/>
    <property type="evidence" value="ECO:0007669"/>
    <property type="project" value="UniProtKB-SubCell"/>
</dbReference>
<dbReference type="InterPro" id="IPR001460">
    <property type="entry name" value="PCN-bd_Tpept"/>
</dbReference>
<keyword evidence="10 13" id="KW-1133">Transmembrane helix</keyword>
<dbReference type="InterPro" id="IPR012338">
    <property type="entry name" value="Beta-lactam/transpept-like"/>
</dbReference>
<feature type="domain" description="Penicillin-binding protein dimerisation" evidence="15">
    <location>
        <begin position="93"/>
        <end position="281"/>
    </location>
</feature>
<dbReference type="Gene3D" id="3.90.1310.10">
    <property type="entry name" value="Penicillin-binding protein 2a (Domain 2)"/>
    <property type="match status" value="1"/>
</dbReference>
<dbReference type="Gene3D" id="3.40.710.10">
    <property type="entry name" value="DD-peptidase/beta-lactamase superfamily"/>
    <property type="match status" value="1"/>
</dbReference>
<dbReference type="SUPFAM" id="SSF56601">
    <property type="entry name" value="beta-lactamase/transpeptidase-like"/>
    <property type="match status" value="1"/>
</dbReference>
<dbReference type="PANTHER" id="PTHR30627">
    <property type="entry name" value="PEPTIDOGLYCAN D,D-TRANSPEPTIDASE"/>
    <property type="match status" value="1"/>
</dbReference>
<feature type="transmembrane region" description="Helical" evidence="13">
    <location>
        <begin position="48"/>
        <end position="68"/>
    </location>
</feature>
<evidence type="ECO:0000313" key="17">
    <source>
        <dbReference type="Proteomes" id="UP000545876"/>
    </source>
</evidence>
<evidence type="ECO:0000256" key="6">
    <source>
        <dbReference type="ARBA" id="ARBA00022692"/>
    </source>
</evidence>
<dbReference type="GO" id="GO:0006508">
    <property type="term" value="P:proteolysis"/>
    <property type="evidence" value="ECO:0007669"/>
    <property type="project" value="UniProtKB-KW"/>
</dbReference>
<dbReference type="Proteomes" id="UP000545876">
    <property type="component" value="Unassembled WGS sequence"/>
</dbReference>
<dbReference type="EMBL" id="JAAZBX010000001">
    <property type="protein sequence ID" value="NLD25072.1"/>
    <property type="molecule type" value="Genomic_DNA"/>
</dbReference>
<dbReference type="GO" id="GO:0009252">
    <property type="term" value="P:peptidoglycan biosynthetic process"/>
    <property type="evidence" value="ECO:0007669"/>
    <property type="project" value="UniProtKB-KW"/>
</dbReference>
<evidence type="ECO:0000256" key="3">
    <source>
        <dbReference type="ARBA" id="ARBA00022475"/>
    </source>
</evidence>
<evidence type="ECO:0000256" key="8">
    <source>
        <dbReference type="ARBA" id="ARBA00022960"/>
    </source>
</evidence>
<keyword evidence="11 13" id="KW-0472">Membrane</keyword>
<comment type="subcellular location">
    <subcellularLocation>
        <location evidence="2">Cell membrane</location>
    </subcellularLocation>
    <subcellularLocation>
        <location evidence="1">Membrane</location>
        <topology evidence="1">Single-pass membrane protein</topology>
    </subcellularLocation>
</comment>
<keyword evidence="6 13" id="KW-0812">Transmembrane</keyword>
<evidence type="ECO:0000256" key="4">
    <source>
        <dbReference type="ARBA" id="ARBA00022519"/>
    </source>
</evidence>
<accession>A0A847CZP1</accession>
<evidence type="ECO:0000259" key="15">
    <source>
        <dbReference type="Pfam" id="PF03717"/>
    </source>
</evidence>
<keyword evidence="12" id="KW-0961">Cell wall biogenesis/degradation</keyword>
<dbReference type="SUPFAM" id="SSF56519">
    <property type="entry name" value="Penicillin binding protein dimerisation domain"/>
    <property type="match status" value="1"/>
</dbReference>